<evidence type="ECO:0000259" key="2">
    <source>
        <dbReference type="PROSITE" id="PS51212"/>
    </source>
</evidence>
<dbReference type="KEGG" id="cvn:111118674"/>
<keyword evidence="3" id="KW-1185">Reference proteome</keyword>
<feature type="chain" id="PRO_5034941945" evidence="1">
    <location>
        <begin position="19"/>
        <end position="111"/>
    </location>
</feature>
<evidence type="ECO:0000313" key="4">
    <source>
        <dbReference type="RefSeq" id="XP_022313954.1"/>
    </source>
</evidence>
<organism evidence="3 4">
    <name type="scientific">Crassostrea virginica</name>
    <name type="common">Eastern oyster</name>
    <dbReference type="NCBI Taxonomy" id="6565"/>
    <lineage>
        <taxon>Eukaryota</taxon>
        <taxon>Metazoa</taxon>
        <taxon>Spiralia</taxon>
        <taxon>Lophotrochozoa</taxon>
        <taxon>Mollusca</taxon>
        <taxon>Bivalvia</taxon>
        <taxon>Autobranchia</taxon>
        <taxon>Pteriomorphia</taxon>
        <taxon>Ostreida</taxon>
        <taxon>Ostreoidea</taxon>
        <taxon>Ostreidae</taxon>
        <taxon>Crassostrea</taxon>
    </lineage>
</organism>
<dbReference type="SMART" id="SM00321">
    <property type="entry name" value="WSC"/>
    <property type="match status" value="1"/>
</dbReference>
<reference evidence="4" key="1">
    <citation type="submission" date="2025-08" db="UniProtKB">
        <authorList>
            <consortium name="RefSeq"/>
        </authorList>
    </citation>
    <scope>IDENTIFICATION</scope>
    <source>
        <tissue evidence="4">Whole sample</tissue>
    </source>
</reference>
<keyword evidence="1" id="KW-0732">Signal</keyword>
<proteinExistence type="predicted"/>
<name>A0A8B8CFI6_CRAVI</name>
<accession>A0A8B8CFI6</accession>
<dbReference type="OrthoDB" id="10043391at2759"/>
<dbReference type="PROSITE" id="PS51212">
    <property type="entry name" value="WSC"/>
    <property type="match status" value="1"/>
</dbReference>
<feature type="signal peptide" evidence="1">
    <location>
        <begin position="1"/>
        <end position="18"/>
    </location>
</feature>
<sequence>MNRLCLICITLCFSGIESVHYVHYGCLENRATRILREKAAILKPNSPWHCQKFCEGYIYFGVEYGSACFCGNELILPIKRSSKCTMSCAGNSLLMCGGGYALDVYRRSDRW</sequence>
<dbReference type="RefSeq" id="XP_022313954.1">
    <property type="nucleotide sequence ID" value="XM_022458246.1"/>
</dbReference>
<dbReference type="Pfam" id="PF01822">
    <property type="entry name" value="WSC"/>
    <property type="match status" value="1"/>
</dbReference>
<dbReference type="Proteomes" id="UP000694844">
    <property type="component" value="Chromosome 2"/>
</dbReference>
<dbReference type="InterPro" id="IPR002889">
    <property type="entry name" value="WSC_carb-bd"/>
</dbReference>
<feature type="domain" description="WSC" evidence="2">
    <location>
        <begin position="20"/>
        <end position="108"/>
    </location>
</feature>
<gene>
    <name evidence="4" type="primary">LOC111118674</name>
</gene>
<dbReference type="GeneID" id="111118674"/>
<protein>
    <submittedName>
        <fullName evidence="4">WSC domain-containing protein ARB_07870-like</fullName>
    </submittedName>
</protein>
<evidence type="ECO:0000313" key="3">
    <source>
        <dbReference type="Proteomes" id="UP000694844"/>
    </source>
</evidence>
<dbReference type="AlphaFoldDB" id="A0A8B8CFI6"/>
<evidence type="ECO:0000256" key="1">
    <source>
        <dbReference type="SAM" id="SignalP"/>
    </source>
</evidence>